<gene>
    <name evidence="2" type="ORF">IRJ41_001504</name>
</gene>
<evidence type="ECO:0000313" key="3">
    <source>
        <dbReference type="Proteomes" id="UP001059041"/>
    </source>
</evidence>
<protein>
    <submittedName>
        <fullName evidence="2">Uncharacterized protein</fullName>
    </submittedName>
</protein>
<sequence>MGRHVRKGEQEREKRYGHGAKSALARHTVKTNRHYTLFHYKYYRDKSSRSKTHLRPTPVKSKCDWQFLKGDALPTQSHGLQWLSGREIREVCQSLLLVSTVWLS</sequence>
<proteinExistence type="predicted"/>
<dbReference type="AlphaFoldDB" id="A0A9W7TL97"/>
<accession>A0A9W7TL97</accession>
<keyword evidence="3" id="KW-1185">Reference proteome</keyword>
<evidence type="ECO:0000313" key="2">
    <source>
        <dbReference type="EMBL" id="KAI7799377.1"/>
    </source>
</evidence>
<organism evidence="2 3">
    <name type="scientific">Triplophysa rosa</name>
    <name type="common">Cave loach</name>
    <dbReference type="NCBI Taxonomy" id="992332"/>
    <lineage>
        <taxon>Eukaryota</taxon>
        <taxon>Metazoa</taxon>
        <taxon>Chordata</taxon>
        <taxon>Craniata</taxon>
        <taxon>Vertebrata</taxon>
        <taxon>Euteleostomi</taxon>
        <taxon>Actinopterygii</taxon>
        <taxon>Neopterygii</taxon>
        <taxon>Teleostei</taxon>
        <taxon>Ostariophysi</taxon>
        <taxon>Cypriniformes</taxon>
        <taxon>Nemacheilidae</taxon>
        <taxon>Triplophysa</taxon>
    </lineage>
</organism>
<reference evidence="2" key="1">
    <citation type="submission" date="2021-02" db="EMBL/GenBank/DDBJ databases">
        <title>Comparative genomics reveals that relaxation of natural selection precedes convergent phenotypic evolution of cavefish.</title>
        <authorList>
            <person name="Peng Z."/>
        </authorList>
    </citation>
    <scope>NUCLEOTIDE SEQUENCE</scope>
    <source>
        <tissue evidence="2">Muscle</tissue>
    </source>
</reference>
<evidence type="ECO:0000256" key="1">
    <source>
        <dbReference type="SAM" id="MobiDB-lite"/>
    </source>
</evidence>
<dbReference type="EMBL" id="JAFHDT010000015">
    <property type="protein sequence ID" value="KAI7799377.1"/>
    <property type="molecule type" value="Genomic_DNA"/>
</dbReference>
<name>A0A9W7TL97_TRIRA</name>
<comment type="caution">
    <text evidence="2">The sequence shown here is derived from an EMBL/GenBank/DDBJ whole genome shotgun (WGS) entry which is preliminary data.</text>
</comment>
<feature type="region of interest" description="Disordered" evidence="1">
    <location>
        <begin position="1"/>
        <end position="22"/>
    </location>
</feature>
<dbReference type="Proteomes" id="UP001059041">
    <property type="component" value="Linkage Group LG15"/>
</dbReference>
<feature type="compositionally biased region" description="Basic and acidic residues" evidence="1">
    <location>
        <begin position="7"/>
        <end position="16"/>
    </location>
</feature>